<dbReference type="PANTHER" id="PTHR33741:SF5">
    <property type="entry name" value="TRANSMEMBRANE PROTEIN DDB_G0269096-RELATED"/>
    <property type="match status" value="1"/>
</dbReference>
<sequence length="313" mass="34411">MVNTLFEKLLQFLAIHPVGAGHDEKLISTIGGFLAIFLILLVNHQLLEMPLNVGIIASMGASAVLLFALPKGPLSQPWSLIGGQIGSAFVGVSCALFIENPIVAASAAVALSIAWMYYFRCLHPPGGATALSAVLGFEASHSLGYQFVLTPVTLDVLILLVVAVIFNRLFEWRTYPNVSRSLGSVENSSSFSHQDFIQVLSQIDAFVDINENDLLRIFELANMQKSPQGMSEKQIHLGGIYSNGCMGKDWSLRQIVDESADIDPRKDFVIFRQVAGTQKKQTDCVTRNEFAAWAAFEVERQNGVWRKRHESKG</sequence>
<feature type="transmembrane region" description="Helical" evidence="1">
    <location>
        <begin position="49"/>
        <end position="69"/>
    </location>
</feature>
<comment type="caution">
    <text evidence="3">The sequence shown here is derived from an EMBL/GenBank/DDBJ whole genome shotgun (WGS) entry which is preliminary data.</text>
</comment>
<evidence type="ECO:0000259" key="2">
    <source>
        <dbReference type="Pfam" id="PF04982"/>
    </source>
</evidence>
<feature type="transmembrane region" description="Helical" evidence="1">
    <location>
        <begin position="103"/>
        <end position="119"/>
    </location>
</feature>
<gene>
    <name evidence="3" type="ORF">H8792_011225</name>
</gene>
<dbReference type="InterPro" id="IPR058581">
    <property type="entry name" value="TM_HPP"/>
</dbReference>
<keyword evidence="1" id="KW-1133">Transmembrane helix</keyword>
<evidence type="ECO:0000313" key="3">
    <source>
        <dbReference type="EMBL" id="MBF6058915.1"/>
    </source>
</evidence>
<feature type="transmembrane region" description="Helical" evidence="1">
    <location>
        <begin position="81"/>
        <end position="98"/>
    </location>
</feature>
<proteinExistence type="predicted"/>
<evidence type="ECO:0000313" key="4">
    <source>
        <dbReference type="Proteomes" id="UP001193680"/>
    </source>
</evidence>
<name>A0ABS0BYP0_9GAMM</name>
<keyword evidence="1" id="KW-0472">Membrane</keyword>
<protein>
    <submittedName>
        <fullName evidence="3">HPP family protein</fullName>
    </submittedName>
</protein>
<dbReference type="PANTHER" id="PTHR33741">
    <property type="entry name" value="TRANSMEMBRANE PROTEIN DDB_G0269096-RELATED"/>
    <property type="match status" value="1"/>
</dbReference>
<dbReference type="Pfam" id="PF04982">
    <property type="entry name" value="TM_HPP"/>
    <property type="match status" value="1"/>
</dbReference>
<evidence type="ECO:0000256" key="1">
    <source>
        <dbReference type="SAM" id="Phobius"/>
    </source>
</evidence>
<feature type="domain" description="HPP transmembrane region" evidence="2">
    <location>
        <begin position="23"/>
        <end position="176"/>
    </location>
</feature>
<organism evidence="3 4">
    <name type="scientific">Thiomicrorhabdus heinhorstiae</name>
    <dbReference type="NCBI Taxonomy" id="2748010"/>
    <lineage>
        <taxon>Bacteria</taxon>
        <taxon>Pseudomonadati</taxon>
        <taxon>Pseudomonadota</taxon>
        <taxon>Gammaproteobacteria</taxon>
        <taxon>Thiotrichales</taxon>
        <taxon>Piscirickettsiaceae</taxon>
        <taxon>Thiomicrorhabdus</taxon>
    </lineage>
</organism>
<keyword evidence="4" id="KW-1185">Reference proteome</keyword>
<reference evidence="3 4" key="1">
    <citation type="submission" date="2020-11" db="EMBL/GenBank/DDBJ databases">
        <title>Sulfur oxidizing isolate from Hospital Hole Sinkhole.</title>
        <authorList>
            <person name="Scott K.M."/>
        </authorList>
    </citation>
    <scope>NUCLEOTIDE SEQUENCE [LARGE SCALE GENOMIC DNA]</scope>
    <source>
        <strain evidence="3 4">HH1</strain>
    </source>
</reference>
<dbReference type="Proteomes" id="UP001193680">
    <property type="component" value="Unassembled WGS sequence"/>
</dbReference>
<dbReference type="EMBL" id="JACBGI020000031">
    <property type="protein sequence ID" value="MBF6058915.1"/>
    <property type="molecule type" value="Genomic_DNA"/>
</dbReference>
<feature type="transmembrane region" description="Helical" evidence="1">
    <location>
        <begin position="143"/>
        <end position="166"/>
    </location>
</feature>
<feature type="transmembrane region" description="Helical" evidence="1">
    <location>
        <begin position="26"/>
        <end position="42"/>
    </location>
</feature>
<accession>A0ABS0BYP0</accession>
<dbReference type="InterPro" id="IPR007065">
    <property type="entry name" value="HPP"/>
</dbReference>
<keyword evidence="1" id="KW-0812">Transmembrane</keyword>